<organism evidence="2">
    <name type="scientific">uncultured Solirubrobacteraceae bacterium</name>
    <dbReference type="NCBI Taxonomy" id="1162706"/>
    <lineage>
        <taxon>Bacteria</taxon>
        <taxon>Bacillati</taxon>
        <taxon>Actinomycetota</taxon>
        <taxon>Thermoleophilia</taxon>
        <taxon>Solirubrobacterales</taxon>
        <taxon>Solirubrobacteraceae</taxon>
        <taxon>environmental samples</taxon>
    </lineage>
</organism>
<evidence type="ECO:0000256" key="1">
    <source>
        <dbReference type="SAM" id="MobiDB-lite"/>
    </source>
</evidence>
<proteinExistence type="predicted"/>
<dbReference type="GO" id="GO:0000286">
    <property type="term" value="F:alanine dehydrogenase activity"/>
    <property type="evidence" value="ECO:0007669"/>
    <property type="project" value="UniProtKB-EC"/>
</dbReference>
<feature type="compositionally biased region" description="Basic and acidic residues" evidence="1">
    <location>
        <begin position="131"/>
        <end position="153"/>
    </location>
</feature>
<feature type="compositionally biased region" description="Gly residues" evidence="1">
    <location>
        <begin position="368"/>
        <end position="377"/>
    </location>
</feature>
<feature type="compositionally biased region" description="Basic residues" evidence="1">
    <location>
        <begin position="112"/>
        <end position="122"/>
    </location>
</feature>
<feature type="compositionally biased region" description="Basic and acidic residues" evidence="1">
    <location>
        <begin position="317"/>
        <end position="329"/>
    </location>
</feature>
<keyword evidence="2" id="KW-0560">Oxidoreductase</keyword>
<dbReference type="EC" id="1.4.1.1" evidence="2"/>
<dbReference type="EMBL" id="CADCVT010000496">
    <property type="protein sequence ID" value="CAA9538432.1"/>
    <property type="molecule type" value="Genomic_DNA"/>
</dbReference>
<feature type="region of interest" description="Disordered" evidence="1">
    <location>
        <begin position="1"/>
        <end position="277"/>
    </location>
</feature>
<feature type="compositionally biased region" description="Basic and acidic residues" evidence="1">
    <location>
        <begin position="23"/>
        <end position="46"/>
    </location>
</feature>
<feature type="region of interest" description="Disordered" evidence="1">
    <location>
        <begin position="317"/>
        <end position="377"/>
    </location>
</feature>
<feature type="compositionally biased region" description="Basic residues" evidence="1">
    <location>
        <begin position="233"/>
        <end position="244"/>
    </location>
</feature>
<name>A0A6J4U283_9ACTN</name>
<feature type="compositionally biased region" description="Low complexity" evidence="1">
    <location>
        <begin position="74"/>
        <end position="103"/>
    </location>
</feature>
<protein>
    <submittedName>
        <fullName evidence="2">Alanine dehydrogenase</fullName>
        <ecNumber evidence="2">1.4.1.1</ecNumber>
    </submittedName>
</protein>
<reference evidence="2" key="1">
    <citation type="submission" date="2020-02" db="EMBL/GenBank/DDBJ databases">
        <authorList>
            <person name="Meier V. D."/>
        </authorList>
    </citation>
    <scope>NUCLEOTIDE SEQUENCE</scope>
    <source>
        <strain evidence="2">AVDCRST_MAG85</strain>
    </source>
</reference>
<dbReference type="AlphaFoldDB" id="A0A6J4U283"/>
<gene>
    <name evidence="2" type="ORF">AVDCRST_MAG85-4358</name>
</gene>
<feature type="compositionally biased region" description="Basic and acidic residues" evidence="1">
    <location>
        <begin position="245"/>
        <end position="277"/>
    </location>
</feature>
<feature type="compositionally biased region" description="Basic residues" evidence="1">
    <location>
        <begin position="13"/>
        <end position="22"/>
    </location>
</feature>
<feature type="non-terminal residue" evidence="2">
    <location>
        <position position="377"/>
    </location>
</feature>
<evidence type="ECO:0000313" key="2">
    <source>
        <dbReference type="EMBL" id="CAA9538432.1"/>
    </source>
</evidence>
<feature type="compositionally biased region" description="Basic residues" evidence="1">
    <location>
        <begin position="154"/>
        <end position="212"/>
    </location>
</feature>
<sequence>EGRRPHRDQDRRVPRRDHAVRRARADRPRPRGRDPERRRRGLDDHRRRLRGAGRAHPARRRRGVRRGPAHHEGQGAAARGGRAPATAPHALHLPAPRARPFAHQGPHGLRRDVHRVRDRRGLRGPVAAAGADERGRGQARDPGRRVHAREAARRPRRAARRRPRRRRRQGHGHRRRRGRHERRVHRDRHAGRGLRLRPQHRPAARARARARLPRVDGVLEHARDRAAPTRDGPRHRRGPRRRRARPEGHHAPTARAHEEERGDGRRGDRPGRLLRDLAADDALRPDLRGRRDHPLLRGEHARRGARDVDVRLDERDDALRDHAGVEGRPRGTVRGPAVHARAERRGGQGDVRTGRPRPGPRVHPAGGSAAGGGLDPL</sequence>
<feature type="compositionally biased region" description="Basic residues" evidence="1">
    <location>
        <begin position="47"/>
        <end position="68"/>
    </location>
</feature>
<feature type="non-terminal residue" evidence="2">
    <location>
        <position position="1"/>
    </location>
</feature>
<feature type="compositionally biased region" description="Basic and acidic residues" evidence="1">
    <location>
        <begin position="213"/>
        <end position="232"/>
    </location>
</feature>
<accession>A0A6J4U283</accession>